<gene>
    <name evidence="2" type="ORF">FPOA_12528</name>
</gene>
<keyword evidence="3" id="KW-1185">Reference proteome</keyword>
<dbReference type="AlphaFoldDB" id="A0A1B8A8S5"/>
<accession>A0A1B8A8S5</accession>
<organism evidence="2 3">
    <name type="scientific">Fusarium poae</name>
    <dbReference type="NCBI Taxonomy" id="36050"/>
    <lineage>
        <taxon>Eukaryota</taxon>
        <taxon>Fungi</taxon>
        <taxon>Dikarya</taxon>
        <taxon>Ascomycota</taxon>
        <taxon>Pezizomycotina</taxon>
        <taxon>Sordariomycetes</taxon>
        <taxon>Hypocreomycetidae</taxon>
        <taxon>Hypocreales</taxon>
        <taxon>Nectriaceae</taxon>
        <taxon>Fusarium</taxon>
    </lineage>
</organism>
<protein>
    <submittedName>
        <fullName evidence="2">Uncharacterized protein</fullName>
    </submittedName>
</protein>
<name>A0A1B8A8S5_FUSPO</name>
<comment type="caution">
    <text evidence="2">The sequence shown here is derived from an EMBL/GenBank/DDBJ whole genome shotgun (WGS) entry which is preliminary data.</text>
</comment>
<proteinExistence type="predicted"/>
<reference evidence="2 3" key="1">
    <citation type="submission" date="2016-06" db="EMBL/GenBank/DDBJ databases">
        <title>Living apart together: crosstalk between the core and supernumerary genomes in a fungal plant pathogen.</title>
        <authorList>
            <person name="Vanheule A."/>
            <person name="Audenaert K."/>
            <person name="Warris S."/>
            <person name="Van De Geest H."/>
            <person name="Schijlen E."/>
            <person name="Hofte M."/>
            <person name="De Saeger S."/>
            <person name="Haesaert G."/>
            <person name="Waalwijk C."/>
            <person name="Van Der Lee T."/>
        </authorList>
    </citation>
    <scope>NUCLEOTIDE SEQUENCE [LARGE SCALE GENOMIC DNA]</scope>
    <source>
        <strain evidence="2 3">2516</strain>
    </source>
</reference>
<evidence type="ECO:0000313" key="2">
    <source>
        <dbReference type="EMBL" id="OBS16884.1"/>
    </source>
</evidence>
<dbReference type="Proteomes" id="UP000091967">
    <property type="component" value="Unassembled WGS sequence"/>
</dbReference>
<evidence type="ECO:0000256" key="1">
    <source>
        <dbReference type="SAM" id="MobiDB-lite"/>
    </source>
</evidence>
<sequence>MTPATDYAKVEKGKPGSLPPPPKTLPSRFSSCAVSDAIPITGWGEMDDVRLAPSVPPTSTLPEKKTFGFLPSAIGYSGLVQDEYLALPAMVRSDVSLPEYEFYHYVLWWYRVYHVHHLSDESVSDARVNALPFALYERLDFPIASSLYQHLMCLGDFEHQGKTRFLQPPLLTTDPENLFGLKSMDLPEIGWSRSRLLYEWSTSPSLFRHLRRVSDHMFPNLPSEHLPFRKSSHELDHTNLLNEPGCFCDLRHRSQFLSSLQSVVSSSSPLAMEKFSYSELLQLASSIGHRLRPVYTARVFDRSPNGSLLQLTFNSYLHHTTVHECVSLDSIVHDRTRPSLPDLGYVPDSSPHLSAALRLDFQPSIPDAVFHDLDVLAECYEVSCSAHSYWNRFRDTAPLPLRSSYFRARKFLSTVSLTDVLLPE</sequence>
<evidence type="ECO:0000313" key="3">
    <source>
        <dbReference type="Proteomes" id="UP000091967"/>
    </source>
</evidence>
<feature type="region of interest" description="Disordered" evidence="1">
    <location>
        <begin position="1"/>
        <end position="24"/>
    </location>
</feature>
<dbReference type="EMBL" id="LYXU01000056">
    <property type="protein sequence ID" value="OBS16884.1"/>
    <property type="molecule type" value="Genomic_DNA"/>
</dbReference>